<comment type="similarity">
    <text evidence="1">Belongs to the universal ribosomal protein uL10 family.</text>
</comment>
<accession>A0A1G2HHV5</accession>
<protein>
    <recommendedName>
        <fullName evidence="4">Large ribosomal subunit protein uL10</fullName>
    </recommendedName>
    <alternativeName>
        <fullName evidence="5">50S ribosomal protein L10</fullName>
    </alternativeName>
</protein>
<evidence type="ECO:0000313" key="6">
    <source>
        <dbReference type="EMBL" id="OGZ61979.1"/>
    </source>
</evidence>
<evidence type="ECO:0000256" key="3">
    <source>
        <dbReference type="ARBA" id="ARBA00023274"/>
    </source>
</evidence>
<gene>
    <name evidence="6" type="ORF">A3H51_00075</name>
</gene>
<dbReference type="Gene3D" id="3.30.70.1730">
    <property type="match status" value="1"/>
</dbReference>
<evidence type="ECO:0000256" key="2">
    <source>
        <dbReference type="ARBA" id="ARBA00022980"/>
    </source>
</evidence>
<evidence type="ECO:0000256" key="1">
    <source>
        <dbReference type="ARBA" id="ARBA00008889"/>
    </source>
</evidence>
<comment type="caution">
    <text evidence="6">The sequence shown here is derived from an EMBL/GenBank/DDBJ whole genome shotgun (WGS) entry which is preliminary data.</text>
</comment>
<name>A0A1G2HHV5_9BACT</name>
<keyword evidence="2 6" id="KW-0689">Ribosomal protein</keyword>
<dbReference type="InterPro" id="IPR001790">
    <property type="entry name" value="Ribosomal_uL10"/>
</dbReference>
<dbReference type="AlphaFoldDB" id="A0A1G2HHV5"/>
<reference evidence="6 7" key="1">
    <citation type="journal article" date="2016" name="Nat. Commun.">
        <title>Thousands of microbial genomes shed light on interconnected biogeochemical processes in an aquifer system.</title>
        <authorList>
            <person name="Anantharaman K."/>
            <person name="Brown C.T."/>
            <person name="Hug L.A."/>
            <person name="Sharon I."/>
            <person name="Castelle C.J."/>
            <person name="Probst A.J."/>
            <person name="Thomas B.C."/>
            <person name="Singh A."/>
            <person name="Wilkins M.J."/>
            <person name="Karaoz U."/>
            <person name="Brodie E.L."/>
            <person name="Williams K.H."/>
            <person name="Hubbard S.S."/>
            <person name="Banfield J.F."/>
        </authorList>
    </citation>
    <scope>NUCLEOTIDE SEQUENCE [LARGE SCALE GENOMIC DNA]</scope>
</reference>
<proteinExistence type="inferred from homology"/>
<keyword evidence="3" id="KW-0687">Ribonucleoprotein</keyword>
<dbReference type="GO" id="GO:1990904">
    <property type="term" value="C:ribonucleoprotein complex"/>
    <property type="evidence" value="ECO:0007669"/>
    <property type="project" value="UniProtKB-KW"/>
</dbReference>
<evidence type="ECO:0000256" key="5">
    <source>
        <dbReference type="ARBA" id="ARBA00035502"/>
    </source>
</evidence>
<dbReference type="PANTHER" id="PTHR11560">
    <property type="entry name" value="39S RIBOSOMAL PROTEIN L10, MITOCHONDRIAL"/>
    <property type="match status" value="1"/>
</dbReference>
<dbReference type="NCBIfam" id="NF000955">
    <property type="entry name" value="PRK00099.1-1"/>
    <property type="match status" value="1"/>
</dbReference>
<dbReference type="InterPro" id="IPR022973">
    <property type="entry name" value="Ribosomal_uL10_bac"/>
</dbReference>
<evidence type="ECO:0000256" key="4">
    <source>
        <dbReference type="ARBA" id="ARBA00035202"/>
    </source>
</evidence>
<dbReference type="Pfam" id="PF00466">
    <property type="entry name" value="Ribosomal_L10"/>
    <property type="match status" value="1"/>
</dbReference>
<organism evidence="6 7">
    <name type="scientific">Candidatus Spechtbacteria bacterium RIFCSPLOWO2_02_FULL_38_8</name>
    <dbReference type="NCBI Taxonomy" id="1802164"/>
    <lineage>
        <taxon>Bacteria</taxon>
        <taxon>Candidatus Spechtiibacteriota</taxon>
    </lineage>
</organism>
<dbReference type="GO" id="GO:0005840">
    <property type="term" value="C:ribosome"/>
    <property type="evidence" value="ECO:0007669"/>
    <property type="project" value="UniProtKB-KW"/>
</dbReference>
<dbReference type="Gene3D" id="6.10.250.290">
    <property type="match status" value="1"/>
</dbReference>
<sequence length="171" mass="18605">MAISRQKKEEVVKDLKTAFNTAKIVIFTDFKGVGVKSMTNLRKKVREAGGKYVVAKKTLINIALKDKKLDIINPLELDGQIGIAFGDTDLVSTSKAIYEIQKEGGMLKVLNGIMAGKVLDAEEVVQFAQLPTREVLLAQVVHSIKSPISGFVNVLRGNIQGLILTLKAIGE</sequence>
<feature type="non-terminal residue" evidence="6">
    <location>
        <position position="171"/>
    </location>
</feature>
<dbReference type="EMBL" id="MHOJ01000031">
    <property type="protein sequence ID" value="OGZ61979.1"/>
    <property type="molecule type" value="Genomic_DNA"/>
</dbReference>
<dbReference type="InterPro" id="IPR047865">
    <property type="entry name" value="Ribosomal_uL10_bac_type"/>
</dbReference>
<dbReference type="HAMAP" id="MF_00362">
    <property type="entry name" value="Ribosomal_uL10"/>
    <property type="match status" value="1"/>
</dbReference>
<dbReference type="InterPro" id="IPR043141">
    <property type="entry name" value="Ribosomal_uL10-like_sf"/>
</dbReference>
<dbReference type="Proteomes" id="UP000178509">
    <property type="component" value="Unassembled WGS sequence"/>
</dbReference>
<dbReference type="STRING" id="1802164.A3H51_00075"/>
<dbReference type="SUPFAM" id="SSF160369">
    <property type="entry name" value="Ribosomal protein L10-like"/>
    <property type="match status" value="1"/>
</dbReference>
<evidence type="ECO:0000313" key="7">
    <source>
        <dbReference type="Proteomes" id="UP000178509"/>
    </source>
</evidence>
<dbReference type="CDD" id="cd05797">
    <property type="entry name" value="Ribosomal_L10"/>
    <property type="match status" value="1"/>
</dbReference>